<evidence type="ECO:0000256" key="5">
    <source>
        <dbReference type="ARBA" id="ARBA00022622"/>
    </source>
</evidence>
<keyword evidence="5" id="KW-0336">GPI-anchor</keyword>
<evidence type="ECO:0000256" key="1">
    <source>
        <dbReference type="ARBA" id="ARBA00001452"/>
    </source>
</evidence>
<dbReference type="InterPro" id="IPR005198">
    <property type="entry name" value="Glyco_hydro_76"/>
</dbReference>
<comment type="function">
    <text evidence="13">Required for normal synthesis of the cell wall.</text>
</comment>
<comment type="catalytic activity">
    <reaction evidence="1 14">
        <text>Random hydrolysis of (1-&gt;6)-alpha-D-mannosidic linkages in unbranched (1-&gt;6)-mannans.</text>
        <dbReference type="EC" id="3.2.1.101"/>
    </reaction>
</comment>
<dbReference type="InterPro" id="IPR008928">
    <property type="entry name" value="6-hairpin_glycosidase_sf"/>
</dbReference>
<dbReference type="OrthoDB" id="4187847at2759"/>
<feature type="signal peptide" evidence="16">
    <location>
        <begin position="1"/>
        <end position="22"/>
    </location>
</feature>
<dbReference type="AlphaFoldDB" id="A0A1X7R8Y5"/>
<keyword evidence="6 16" id="KW-0732">Signal</keyword>
<keyword evidence="9" id="KW-0325">Glycoprotein</keyword>
<evidence type="ECO:0000256" key="12">
    <source>
        <dbReference type="ARBA" id="ARBA00023316"/>
    </source>
</evidence>
<dbReference type="STRING" id="1789683.A0A1X7R8Y5"/>
<dbReference type="GO" id="GO:0016052">
    <property type="term" value="P:carbohydrate catabolic process"/>
    <property type="evidence" value="ECO:0007669"/>
    <property type="project" value="InterPro"/>
</dbReference>
<evidence type="ECO:0000256" key="3">
    <source>
        <dbReference type="ARBA" id="ARBA00009699"/>
    </source>
</evidence>
<keyword evidence="15" id="KW-0812">Transmembrane</keyword>
<evidence type="ECO:0000256" key="13">
    <source>
        <dbReference type="ARBA" id="ARBA00054068"/>
    </source>
</evidence>
<dbReference type="GO" id="GO:0098552">
    <property type="term" value="C:side of membrane"/>
    <property type="evidence" value="ECO:0007669"/>
    <property type="project" value="UniProtKB-KW"/>
</dbReference>
<evidence type="ECO:0000256" key="9">
    <source>
        <dbReference type="ARBA" id="ARBA00023180"/>
    </source>
</evidence>
<dbReference type="Gene3D" id="1.50.10.20">
    <property type="match status" value="1"/>
</dbReference>
<evidence type="ECO:0000256" key="8">
    <source>
        <dbReference type="ARBA" id="ARBA00023136"/>
    </source>
</evidence>
<keyword evidence="10" id="KW-0449">Lipoprotein</keyword>
<keyword evidence="7 14" id="KW-0378">Hydrolase</keyword>
<evidence type="ECO:0000256" key="14">
    <source>
        <dbReference type="PIRNR" id="PIRNR016302"/>
    </source>
</evidence>
<feature type="transmembrane region" description="Helical" evidence="15">
    <location>
        <begin position="433"/>
        <end position="454"/>
    </location>
</feature>
<keyword evidence="12" id="KW-0961">Cell wall biogenesis/degradation</keyword>
<evidence type="ECO:0000256" key="16">
    <source>
        <dbReference type="SAM" id="SignalP"/>
    </source>
</evidence>
<keyword evidence="15" id="KW-1133">Transmembrane helix</keyword>
<keyword evidence="11 14" id="KW-0326">Glycosidase</keyword>
<evidence type="ECO:0000256" key="7">
    <source>
        <dbReference type="ARBA" id="ARBA00022801"/>
    </source>
</evidence>
<comment type="similarity">
    <text evidence="3 14">Belongs to the glycosyl hydrolase 76 family.</text>
</comment>
<dbReference type="FunFam" id="1.50.10.20:FF:000006">
    <property type="entry name" value="Mannan endo-1,6-alpha-mannosidase"/>
    <property type="match status" value="1"/>
</dbReference>
<evidence type="ECO:0000256" key="10">
    <source>
        <dbReference type="ARBA" id="ARBA00023288"/>
    </source>
</evidence>
<evidence type="ECO:0000256" key="11">
    <source>
        <dbReference type="ARBA" id="ARBA00023295"/>
    </source>
</evidence>
<evidence type="ECO:0000256" key="4">
    <source>
        <dbReference type="ARBA" id="ARBA00012350"/>
    </source>
</evidence>
<accession>A0A1X7R8Y5</accession>
<evidence type="ECO:0000313" key="18">
    <source>
        <dbReference type="Proteomes" id="UP000196158"/>
    </source>
</evidence>
<dbReference type="GO" id="GO:0005886">
    <property type="term" value="C:plasma membrane"/>
    <property type="evidence" value="ECO:0007669"/>
    <property type="project" value="UniProtKB-SubCell"/>
</dbReference>
<dbReference type="PIRSF" id="PIRSF016302">
    <property type="entry name" value="Man_a_manosd"/>
    <property type="match status" value="1"/>
</dbReference>
<dbReference type="GO" id="GO:0009272">
    <property type="term" value="P:fungal-type cell wall biogenesis"/>
    <property type="evidence" value="ECO:0007669"/>
    <property type="project" value="TreeGrafter"/>
</dbReference>
<dbReference type="Proteomes" id="UP000196158">
    <property type="component" value="Unassembled WGS sequence"/>
</dbReference>
<sequence length="455" mass="49850">MTMITCLWTAAVAALYCKISLAMDLDTSDATSICYDTALIQGGMLDYYEGTRYGGTVGMFQSPYYWWEAGEAFGGMIENWFLCQNDTYKSLISEALLYQAGTSYNFIPDNQTMVEGNDDQGIWGLTVMDAVERNLTDPTGDNVPGWLSMAQAVFNTIWARWDSANCGGGVRWQIFTWNSGYNYKNTISNACLFQLAARLGRYTGNDTYLEVADEVFTWLVDVGYVVLADTANVFDGADIADNCTDLTKLEWSYNHGVVLGGAAYMYNATNGTSEWETRVTQLLNGATTYFFKDGIMYEMACQDYKTCNNDQRSFKSIFSRMLGFTSVMAPFTADTINPLIKTSAEGAATTCNGGSDGHTCGLNWQASTHDGYYGLGEQMCALEVIQTLLIHDRPAPYKASNGGTSEGNANAGLDTLTTNVLKNELNIQQKDRAGAAIITAIVLVALTGGAIWMLF</sequence>
<dbReference type="InterPro" id="IPR014480">
    <property type="entry name" value="Mannan-1_6-alpha_mannosidase"/>
</dbReference>
<keyword evidence="8 15" id="KW-0472">Membrane</keyword>
<dbReference type="SUPFAM" id="SSF48208">
    <property type="entry name" value="Six-hairpin glycosidases"/>
    <property type="match status" value="1"/>
</dbReference>
<protein>
    <recommendedName>
        <fullName evidence="4 14">Mannan endo-1,6-alpha-mannosidase</fullName>
        <ecNumber evidence="4 14">3.2.1.101</ecNumber>
    </recommendedName>
</protein>
<organism evidence="17 18">
    <name type="scientific">Maudiozyma saulgeensis</name>
    <dbReference type="NCBI Taxonomy" id="1789683"/>
    <lineage>
        <taxon>Eukaryota</taxon>
        <taxon>Fungi</taxon>
        <taxon>Dikarya</taxon>
        <taxon>Ascomycota</taxon>
        <taxon>Saccharomycotina</taxon>
        <taxon>Saccharomycetes</taxon>
        <taxon>Saccharomycetales</taxon>
        <taxon>Saccharomycetaceae</taxon>
        <taxon>Maudiozyma</taxon>
    </lineage>
</organism>
<dbReference type="PANTHER" id="PTHR12145">
    <property type="entry name" value="MANNAN ENDO-1,6-ALPHA-MANNOSIDASE DCW1"/>
    <property type="match status" value="1"/>
</dbReference>
<evidence type="ECO:0000256" key="2">
    <source>
        <dbReference type="ARBA" id="ARBA00004609"/>
    </source>
</evidence>
<keyword evidence="18" id="KW-1185">Reference proteome</keyword>
<dbReference type="GO" id="GO:0007117">
    <property type="term" value="P:budding cell bud growth"/>
    <property type="evidence" value="ECO:0007669"/>
    <property type="project" value="TreeGrafter"/>
</dbReference>
<dbReference type="EMBL" id="FXLY01000010">
    <property type="protein sequence ID" value="SMN22072.1"/>
    <property type="molecule type" value="Genomic_DNA"/>
</dbReference>
<dbReference type="EC" id="3.2.1.101" evidence="4 14"/>
<comment type="subcellular location">
    <subcellularLocation>
        <location evidence="2">Cell membrane</location>
        <topology evidence="2">Lipid-anchor</topology>
        <topology evidence="2">GPI-anchor</topology>
    </subcellularLocation>
</comment>
<dbReference type="Pfam" id="PF03663">
    <property type="entry name" value="Glyco_hydro_76"/>
    <property type="match status" value="1"/>
</dbReference>
<evidence type="ECO:0000256" key="15">
    <source>
        <dbReference type="SAM" id="Phobius"/>
    </source>
</evidence>
<reference evidence="17 18" key="1">
    <citation type="submission" date="2017-04" db="EMBL/GenBank/DDBJ databases">
        <authorList>
            <person name="Afonso C.L."/>
            <person name="Miller P.J."/>
            <person name="Scott M.A."/>
            <person name="Spackman E."/>
            <person name="Goraichik I."/>
            <person name="Dimitrov K.M."/>
            <person name="Suarez D.L."/>
            <person name="Swayne D.E."/>
        </authorList>
    </citation>
    <scope>NUCLEOTIDE SEQUENCE [LARGE SCALE GENOMIC DNA]</scope>
</reference>
<proteinExistence type="inferred from homology"/>
<gene>
    <name evidence="17" type="ORF">KASA_0I00770G</name>
</gene>
<evidence type="ECO:0000256" key="6">
    <source>
        <dbReference type="ARBA" id="ARBA00022729"/>
    </source>
</evidence>
<evidence type="ECO:0000313" key="17">
    <source>
        <dbReference type="EMBL" id="SMN22072.1"/>
    </source>
</evidence>
<name>A0A1X7R8Y5_9SACH</name>
<feature type="chain" id="PRO_5012553028" description="Mannan endo-1,6-alpha-mannosidase" evidence="16">
    <location>
        <begin position="23"/>
        <end position="455"/>
    </location>
</feature>
<dbReference type="GO" id="GO:0071555">
    <property type="term" value="P:cell wall organization"/>
    <property type="evidence" value="ECO:0007669"/>
    <property type="project" value="UniProtKB-KW"/>
</dbReference>
<dbReference type="PANTHER" id="PTHR12145:SF21">
    <property type="entry name" value="MANNAN ENDO-1,6-ALPHA-MANNOSIDASE DFG5"/>
    <property type="match status" value="1"/>
</dbReference>
<dbReference type="GO" id="GO:0008496">
    <property type="term" value="F:mannan endo-1,6-alpha-mannosidase activity"/>
    <property type="evidence" value="ECO:0007669"/>
    <property type="project" value="UniProtKB-UniRule"/>
</dbReference>